<keyword evidence="2" id="KW-1185">Reference proteome</keyword>
<reference evidence="1 2" key="1">
    <citation type="submission" date="2014-09" db="EMBL/GenBank/DDBJ databases">
        <title>Whole Genome Shotgun of Flavobacterium aquatile LMG 4008.</title>
        <authorList>
            <person name="Gale A.N."/>
            <person name="Pipes S.E."/>
            <person name="Newman J.D."/>
        </authorList>
    </citation>
    <scope>NUCLEOTIDE SEQUENCE [LARGE SCALE GENOMIC DNA]</scope>
    <source>
        <strain evidence="1 2">LMG 4008</strain>
    </source>
</reference>
<dbReference type="RefSeq" id="WP_035124954.1">
    <property type="nucleotide sequence ID" value="NZ_JRHH01000002.1"/>
</dbReference>
<dbReference type="EMBL" id="JRHH01000002">
    <property type="protein sequence ID" value="KGD69013.1"/>
    <property type="molecule type" value="Genomic_DNA"/>
</dbReference>
<evidence type="ECO:0000313" key="1">
    <source>
        <dbReference type="EMBL" id="KGD69013.1"/>
    </source>
</evidence>
<dbReference type="PANTHER" id="PTHR41247">
    <property type="entry name" value="HTH-TYPE TRANSCRIPTIONAL REPRESSOR YCNK"/>
    <property type="match status" value="1"/>
</dbReference>
<dbReference type="PANTHER" id="PTHR41247:SF1">
    <property type="entry name" value="HTH-TYPE TRANSCRIPTIONAL REPRESSOR YCNK"/>
    <property type="match status" value="1"/>
</dbReference>
<protein>
    <recommendedName>
        <fullName evidence="3">Copper chaperone NosL</fullName>
    </recommendedName>
</protein>
<sequence length="139" mass="15892">MKWLSFFSIFFLSISCANKEVVPINLNTDGCDFCKMKIADGKFGAELITSKGRIYKFDDMHCMVNYHKENKDVQVHSFYIHDYNQNNGLIPAETAFYIKGGEINSPMHGNIIAVKTNKEAQIIAQKLKANPILWQEIIK</sequence>
<dbReference type="Pfam" id="PF05573">
    <property type="entry name" value="NosL"/>
    <property type="match status" value="1"/>
</dbReference>
<evidence type="ECO:0008006" key="3">
    <source>
        <dbReference type="Google" id="ProtNLM"/>
    </source>
</evidence>
<proteinExistence type="predicted"/>
<dbReference type="eggNOG" id="COG4314">
    <property type="taxonomic scope" value="Bacteria"/>
</dbReference>
<name>A0A095U344_9FLAO</name>
<organism evidence="1 2">
    <name type="scientific">Flavobacterium aquatile LMG 4008 = ATCC 11947</name>
    <dbReference type="NCBI Taxonomy" id="1453498"/>
    <lineage>
        <taxon>Bacteria</taxon>
        <taxon>Pseudomonadati</taxon>
        <taxon>Bacteroidota</taxon>
        <taxon>Flavobacteriia</taxon>
        <taxon>Flavobacteriales</taxon>
        <taxon>Flavobacteriaceae</taxon>
        <taxon>Flavobacterium</taxon>
    </lineage>
</organism>
<dbReference type="InterPro" id="IPR008719">
    <property type="entry name" value="N2O_reductase_NosL"/>
</dbReference>
<dbReference type="PROSITE" id="PS51257">
    <property type="entry name" value="PROKAR_LIPOPROTEIN"/>
    <property type="match status" value="1"/>
</dbReference>
<dbReference type="Proteomes" id="UP000029554">
    <property type="component" value="Unassembled WGS sequence"/>
</dbReference>
<gene>
    <name evidence="1" type="ORF">LG45_05110</name>
</gene>
<dbReference type="AlphaFoldDB" id="A0A095U344"/>
<dbReference type="STRING" id="1453498.LG45_05110"/>
<dbReference type="OrthoDB" id="9792749at2"/>
<accession>A0A095U344</accession>
<comment type="caution">
    <text evidence="1">The sequence shown here is derived from an EMBL/GenBank/DDBJ whole genome shotgun (WGS) entry which is preliminary data.</text>
</comment>
<evidence type="ECO:0000313" key="2">
    <source>
        <dbReference type="Proteomes" id="UP000029554"/>
    </source>
</evidence>
<dbReference type="SUPFAM" id="SSF160387">
    <property type="entry name" value="NosL/MerB-like"/>
    <property type="match status" value="1"/>
</dbReference>